<organism evidence="2 4">
    <name type="scientific">Rotaria sordida</name>
    <dbReference type="NCBI Taxonomy" id="392033"/>
    <lineage>
        <taxon>Eukaryota</taxon>
        <taxon>Metazoa</taxon>
        <taxon>Spiralia</taxon>
        <taxon>Gnathifera</taxon>
        <taxon>Rotifera</taxon>
        <taxon>Eurotatoria</taxon>
        <taxon>Bdelloidea</taxon>
        <taxon>Philodinida</taxon>
        <taxon>Philodinidae</taxon>
        <taxon>Rotaria</taxon>
    </lineage>
</organism>
<evidence type="ECO:0000313" key="3">
    <source>
        <dbReference type="EMBL" id="CAF1526697.1"/>
    </source>
</evidence>
<protein>
    <submittedName>
        <fullName evidence="2">Uncharacterized protein</fullName>
    </submittedName>
</protein>
<proteinExistence type="predicted"/>
<dbReference type="AlphaFoldDB" id="A0A814ZPC3"/>
<dbReference type="Proteomes" id="UP000663870">
    <property type="component" value="Unassembled WGS sequence"/>
</dbReference>
<name>A0A814ZPC3_9BILA</name>
<dbReference type="EMBL" id="CAJNOH010001728">
    <property type="protein sequence ID" value="CAF1245025.1"/>
    <property type="molecule type" value="Genomic_DNA"/>
</dbReference>
<keyword evidence="5" id="KW-1185">Reference proteome</keyword>
<sequence>MRPDGFINTPPEATVVSPQYVIVNRTTQIKIPVSDADTGDTVRCRWSVYTAGSRKRRQGSEYEGFYNERIVNMYRKLTSDGETAHIRRKRKPSPPDPCNTKTCNSYCKNTCPCRCSTCTGTTCSGDTCVAPKSYCPHGTTTVETPGTVPTTISYPSRQPIDECGGICYPSSVPSGTTLSNCSLSFKGMVPNRWYAIAIQVEDFINSTSTTALSSVPVQFLIYVMPEPTCSTSPTIIPLKGCLEVKVGVMKTFNISVVNQCDPTETDITDLFVSNSITGMVAGNLTSSPTNDSLLYVIFTWTPQLSQLGSQTLCTIAFTDEQVQSAQYCVSFTVVTSAADCITTTTTTSTTSTTTTKTTSTTTTTTKTTTTTTTTTSTTSTTSTSTTSTTSTSTTSTTSTSTTSTTSTSTTSTTSTSTTSTSTSS</sequence>
<feature type="region of interest" description="Disordered" evidence="1">
    <location>
        <begin position="347"/>
        <end position="424"/>
    </location>
</feature>
<feature type="non-terminal residue" evidence="2">
    <location>
        <position position="424"/>
    </location>
</feature>
<evidence type="ECO:0000313" key="2">
    <source>
        <dbReference type="EMBL" id="CAF1245025.1"/>
    </source>
</evidence>
<dbReference type="Proteomes" id="UP000663854">
    <property type="component" value="Unassembled WGS sequence"/>
</dbReference>
<gene>
    <name evidence="3" type="ORF">JXQ802_LOCUS41936</name>
    <name evidence="2" type="ORF">PYM288_LOCUS27080</name>
</gene>
<evidence type="ECO:0000313" key="5">
    <source>
        <dbReference type="Proteomes" id="UP000663870"/>
    </source>
</evidence>
<comment type="caution">
    <text evidence="2">The sequence shown here is derived from an EMBL/GenBank/DDBJ whole genome shotgun (WGS) entry which is preliminary data.</text>
</comment>
<evidence type="ECO:0000313" key="4">
    <source>
        <dbReference type="Proteomes" id="UP000663854"/>
    </source>
</evidence>
<reference evidence="2" key="1">
    <citation type="submission" date="2021-02" db="EMBL/GenBank/DDBJ databases">
        <authorList>
            <person name="Nowell W R."/>
        </authorList>
    </citation>
    <scope>NUCLEOTIDE SEQUENCE</scope>
</reference>
<dbReference type="EMBL" id="CAJNOL010002752">
    <property type="protein sequence ID" value="CAF1526697.1"/>
    <property type="molecule type" value="Genomic_DNA"/>
</dbReference>
<accession>A0A814ZPC3</accession>
<evidence type="ECO:0000256" key="1">
    <source>
        <dbReference type="SAM" id="MobiDB-lite"/>
    </source>
</evidence>